<feature type="transmembrane region" description="Helical" evidence="10">
    <location>
        <begin position="21"/>
        <end position="43"/>
    </location>
</feature>
<evidence type="ECO:0000256" key="2">
    <source>
        <dbReference type="ARBA" id="ARBA00022448"/>
    </source>
</evidence>
<evidence type="ECO:0000256" key="10">
    <source>
        <dbReference type="SAM" id="Phobius"/>
    </source>
</evidence>
<feature type="transmembrane region" description="Helical" evidence="10">
    <location>
        <begin position="196"/>
        <end position="212"/>
    </location>
</feature>
<dbReference type="RefSeq" id="WP_184431936.1">
    <property type="nucleotide sequence ID" value="NZ_JACIGI010000004.1"/>
</dbReference>
<name>A0A7W6RXV3_9PROT</name>
<keyword evidence="16" id="KW-1185">Reference proteome</keyword>
<feature type="transmembrane region" description="Helical" evidence="10">
    <location>
        <begin position="290"/>
        <end position="311"/>
    </location>
</feature>
<keyword evidence="4" id="KW-1003">Cell membrane</keyword>
<dbReference type="Pfam" id="PF20501">
    <property type="entry name" value="MbhE"/>
    <property type="match status" value="1"/>
</dbReference>
<feature type="transmembrane region" description="Helical" evidence="10">
    <location>
        <begin position="492"/>
        <end position="513"/>
    </location>
</feature>
<feature type="domain" description="MrpA C-terminal/MbhD" evidence="13">
    <location>
        <begin position="601"/>
        <end position="665"/>
    </location>
</feature>
<feature type="transmembrane region" description="Helical" evidence="10">
    <location>
        <begin position="734"/>
        <end position="753"/>
    </location>
</feature>
<evidence type="ECO:0000259" key="13">
    <source>
        <dbReference type="Pfam" id="PF13244"/>
    </source>
</evidence>
<feature type="transmembrane region" description="Helical" evidence="10">
    <location>
        <begin position="102"/>
        <end position="119"/>
    </location>
</feature>
<organism evidence="15 16">
    <name type="scientific">Roseospira goensis</name>
    <dbReference type="NCBI Taxonomy" id="391922"/>
    <lineage>
        <taxon>Bacteria</taxon>
        <taxon>Pseudomonadati</taxon>
        <taxon>Pseudomonadota</taxon>
        <taxon>Alphaproteobacteria</taxon>
        <taxon>Rhodospirillales</taxon>
        <taxon>Rhodospirillaceae</taxon>
        <taxon>Roseospira</taxon>
    </lineage>
</organism>
<evidence type="ECO:0000313" key="16">
    <source>
        <dbReference type="Proteomes" id="UP000555728"/>
    </source>
</evidence>
<keyword evidence="2" id="KW-0813">Transport</keyword>
<dbReference type="PRINTS" id="PR01434">
    <property type="entry name" value="NADHDHGNASE5"/>
</dbReference>
<feature type="transmembrane region" description="Helical" evidence="10">
    <location>
        <begin position="360"/>
        <end position="379"/>
    </location>
</feature>
<evidence type="ECO:0000259" key="12">
    <source>
        <dbReference type="Pfam" id="PF00662"/>
    </source>
</evidence>
<dbReference type="Pfam" id="PF00662">
    <property type="entry name" value="Proton_antipo_N"/>
    <property type="match status" value="1"/>
</dbReference>
<dbReference type="Proteomes" id="UP000555728">
    <property type="component" value="Unassembled WGS sequence"/>
</dbReference>
<proteinExistence type="predicted"/>
<feature type="transmembrane region" description="Helical" evidence="10">
    <location>
        <begin position="63"/>
        <end position="90"/>
    </location>
</feature>
<comment type="caution">
    <text evidence="15">The sequence shown here is derived from an EMBL/GenBank/DDBJ whole genome shotgun (WGS) entry which is preliminary data.</text>
</comment>
<feature type="transmembrane region" description="Helical" evidence="10">
    <location>
        <begin position="645"/>
        <end position="663"/>
    </location>
</feature>
<feature type="domain" description="NADH-Ubiquinone oxidoreductase (complex I) chain 5 N-terminal" evidence="12">
    <location>
        <begin position="57"/>
        <end position="101"/>
    </location>
</feature>
<dbReference type="Pfam" id="PF13244">
    <property type="entry name" value="MbhD"/>
    <property type="match status" value="1"/>
</dbReference>
<evidence type="ECO:0000256" key="7">
    <source>
        <dbReference type="ARBA" id="ARBA00023065"/>
    </source>
</evidence>
<feature type="transmembrane region" description="Helical" evidence="10">
    <location>
        <begin position="675"/>
        <end position="696"/>
    </location>
</feature>
<feature type="transmembrane region" description="Helical" evidence="10">
    <location>
        <begin position="560"/>
        <end position="581"/>
    </location>
</feature>
<dbReference type="InterPro" id="IPR001750">
    <property type="entry name" value="ND/Mrp_TM"/>
</dbReference>
<evidence type="ECO:0000259" key="11">
    <source>
        <dbReference type="Pfam" id="PF00361"/>
    </source>
</evidence>
<feature type="transmembrane region" description="Helical" evidence="10">
    <location>
        <begin position="125"/>
        <end position="142"/>
    </location>
</feature>
<evidence type="ECO:0000256" key="8">
    <source>
        <dbReference type="ARBA" id="ARBA00023136"/>
    </source>
</evidence>
<dbReference type="InterPro" id="IPR050616">
    <property type="entry name" value="CPA3_Na-H_Antiporter_A"/>
</dbReference>
<dbReference type="Pfam" id="PF00361">
    <property type="entry name" value="Proton_antipo_M"/>
    <property type="match status" value="1"/>
</dbReference>
<evidence type="ECO:0000256" key="3">
    <source>
        <dbReference type="ARBA" id="ARBA00022449"/>
    </source>
</evidence>
<keyword evidence="6 10" id="KW-1133">Transmembrane helix</keyword>
<evidence type="ECO:0000256" key="1">
    <source>
        <dbReference type="ARBA" id="ARBA00004651"/>
    </source>
</evidence>
<dbReference type="InterPro" id="IPR042106">
    <property type="entry name" value="Nuo/plastoQ_OxRdtase_6_NuoJ"/>
</dbReference>
<keyword evidence="7" id="KW-0406">Ion transport</keyword>
<reference evidence="15 16" key="1">
    <citation type="submission" date="2020-08" db="EMBL/GenBank/DDBJ databases">
        <title>Genome sequencing of Purple Non-Sulfur Bacteria from various extreme environments.</title>
        <authorList>
            <person name="Mayer M."/>
        </authorList>
    </citation>
    <scope>NUCLEOTIDE SEQUENCE [LARGE SCALE GENOMIC DNA]</scope>
    <source>
        <strain evidence="15 16">JA135</strain>
    </source>
</reference>
<feature type="domain" description="MrpA C-terminal/MbhE" evidence="14">
    <location>
        <begin position="672"/>
        <end position="752"/>
    </location>
</feature>
<evidence type="ECO:0000256" key="5">
    <source>
        <dbReference type="ARBA" id="ARBA00022692"/>
    </source>
</evidence>
<dbReference type="GO" id="GO:0005886">
    <property type="term" value="C:plasma membrane"/>
    <property type="evidence" value="ECO:0007669"/>
    <property type="project" value="UniProtKB-SubCell"/>
</dbReference>
<comment type="subcellular location">
    <subcellularLocation>
        <location evidence="1">Cell membrane</location>
        <topology evidence="1">Multi-pass membrane protein</topology>
    </subcellularLocation>
    <subcellularLocation>
        <location evidence="9">Membrane</location>
        <topology evidence="9">Multi-pass membrane protein</topology>
    </subcellularLocation>
</comment>
<accession>A0A7W6RXV3</accession>
<feature type="transmembrane region" description="Helical" evidence="10">
    <location>
        <begin position="317"/>
        <end position="339"/>
    </location>
</feature>
<gene>
    <name evidence="15" type="ORF">GGD88_000800</name>
</gene>
<dbReference type="EMBL" id="JACIGI010000004">
    <property type="protein sequence ID" value="MBB4285086.1"/>
    <property type="molecule type" value="Genomic_DNA"/>
</dbReference>
<evidence type="ECO:0000256" key="6">
    <source>
        <dbReference type="ARBA" id="ARBA00022989"/>
    </source>
</evidence>
<feature type="transmembrane region" description="Helical" evidence="10">
    <location>
        <begin position="593"/>
        <end position="611"/>
    </location>
</feature>
<feature type="transmembrane region" description="Helical" evidence="10">
    <location>
        <begin position="618"/>
        <end position="639"/>
    </location>
</feature>
<evidence type="ECO:0000256" key="4">
    <source>
        <dbReference type="ARBA" id="ARBA00022475"/>
    </source>
</evidence>
<dbReference type="GO" id="GO:0006811">
    <property type="term" value="P:monoatomic ion transport"/>
    <property type="evidence" value="ECO:0007669"/>
    <property type="project" value="UniProtKB-KW"/>
</dbReference>
<evidence type="ECO:0000256" key="9">
    <source>
        <dbReference type="RuleBase" id="RU000320"/>
    </source>
</evidence>
<dbReference type="InterPro" id="IPR001516">
    <property type="entry name" value="Proton_antipo_N"/>
</dbReference>
<evidence type="ECO:0000259" key="14">
    <source>
        <dbReference type="Pfam" id="PF20501"/>
    </source>
</evidence>
<feature type="transmembrane region" description="Helical" evidence="10">
    <location>
        <begin position="441"/>
        <end position="460"/>
    </location>
</feature>
<dbReference type="InterPro" id="IPR046806">
    <property type="entry name" value="MrpA_C/MbhE"/>
</dbReference>
<dbReference type="PANTHER" id="PTHR43373">
    <property type="entry name" value="NA(+)/H(+) ANTIPORTER SUBUNIT"/>
    <property type="match status" value="1"/>
</dbReference>
<keyword evidence="3" id="KW-0050">Antiport</keyword>
<dbReference type="Gene3D" id="1.20.120.1200">
    <property type="entry name" value="NADH-ubiquinone/plastoquinone oxidoreductase chain 6, subunit NuoJ"/>
    <property type="match status" value="1"/>
</dbReference>
<feature type="transmembrane region" description="Helical" evidence="10">
    <location>
        <begin position="399"/>
        <end position="421"/>
    </location>
</feature>
<dbReference type="PANTHER" id="PTHR43373:SF1">
    <property type="entry name" value="NA(+)_H(+) ANTIPORTER SUBUNIT A"/>
    <property type="match status" value="1"/>
</dbReference>
<dbReference type="AlphaFoldDB" id="A0A7W6RXV3"/>
<feature type="transmembrane region" description="Helical" evidence="10">
    <location>
        <begin position="154"/>
        <end position="176"/>
    </location>
</feature>
<feature type="domain" description="NADH:quinone oxidoreductase/Mrp antiporter transmembrane" evidence="11">
    <location>
        <begin position="119"/>
        <end position="399"/>
    </location>
</feature>
<protein>
    <submittedName>
        <fullName evidence="15">Multicomponent Na+:H+ antiporter subunit A</fullName>
    </submittedName>
</protein>
<keyword evidence="8 10" id="KW-0472">Membrane</keyword>
<dbReference type="GO" id="GO:0015297">
    <property type="term" value="F:antiporter activity"/>
    <property type="evidence" value="ECO:0007669"/>
    <property type="project" value="UniProtKB-KW"/>
</dbReference>
<sequence length="761" mass="79229">MTDPSPAAHQARSAPPGIPGLRFLPALVAALAAAWFLGFVPAVARGEVLTWAVPWVPGLGIELAVLIDGLALAFALMITGIGAGVFLYTASYFKGDPRLTRLQALLMLFAVSMLGLVLADDAITLFVFWEGTTVTSFLLIGFDHAKKEARDKALQALLVTGLGGLALLAGLLLLGLETGTFRLSEMALMGDVLRASDLYLGILVLVLLGAFTKSAQFPFHFWLPNAMAAPTPVSAYLHSATMVKAGVYLLARLSPALGGTEVWIWTLTLVGAVTMLLASVWALRQTDLKLMLAYTTVMALGALVMFLGGGHPAAVKAAATFLIVHALYKASLFLLVGVLDKKAGSREVDALRGLAGAMPLTATLTALAALSMAGFPPFLGFIGKELKYEGALAVASEPVFVAGAAVLANALMVACAGLVAVRPFVGRTRRAPKDRPADPPVGMWLPPAVLAVLGLAFGVFPDLLLGRTLIEPIATAILGEPFALTLKLWHGINLPLLLSLLTFALGLTLYLLAPRVRRALAGAEAGGLPAAEGGYDAALSATKGVAAWQTRVIQGGRITVYLRVTFALLALLIWGAVLTGTGPWPAFDIDVPLLHWAIVGLIAVSAVAIVLTRSRLAAICALGAVGAGVAILFVLYGAIDVAMTQLLIEILVVVFIAIALLRLPRIPAGLPRRWGDAALAAALGLGVAVALVAVLGGDLGRELTAYFEANSAPEALGRNIVNVILVDFRALDTLGEIAVVVIAAVAAIAALTARRTKGRRP</sequence>
<feature type="transmembrane region" description="Helical" evidence="10">
    <location>
        <begin position="263"/>
        <end position="283"/>
    </location>
</feature>
<evidence type="ECO:0000313" key="15">
    <source>
        <dbReference type="EMBL" id="MBB4285086.1"/>
    </source>
</evidence>
<dbReference type="InterPro" id="IPR025383">
    <property type="entry name" value="MrpA_C/MbhD"/>
</dbReference>
<keyword evidence="5 9" id="KW-0812">Transmembrane</keyword>